<dbReference type="Proteomes" id="UP000648482">
    <property type="component" value="Unassembled WGS sequence"/>
</dbReference>
<reference evidence="2 3" key="1">
    <citation type="submission" date="2015-06" db="EMBL/GenBank/DDBJ databases">
        <title>Genome sequence of Pseudoalteromonas aliena.</title>
        <authorList>
            <person name="Xie B.-B."/>
            <person name="Rong J.-C."/>
            <person name="Qin Q.-L."/>
            <person name="Zhang Y.-Z."/>
        </authorList>
    </citation>
    <scope>NUCLEOTIDE SEQUENCE [LARGE SCALE GENOMIC DNA]</scope>
    <source>
        <strain evidence="2 3">SW19</strain>
    </source>
</reference>
<comment type="caution">
    <text evidence="2">The sequence shown here is derived from an EMBL/GenBank/DDBJ whole genome shotgun (WGS) entry which is preliminary data.</text>
</comment>
<keyword evidence="3" id="KW-1185">Reference proteome</keyword>
<evidence type="ECO:0000313" key="3">
    <source>
        <dbReference type="Proteomes" id="UP000648482"/>
    </source>
</evidence>
<protein>
    <submittedName>
        <fullName evidence="2">Uncharacterized protein</fullName>
    </submittedName>
</protein>
<sequence>MLILKTRTKKCGQNKKENTKRQSNTLTQKLMLSLIMATTTLSGDKNTL</sequence>
<feature type="region of interest" description="Disordered" evidence="1">
    <location>
        <begin position="1"/>
        <end position="23"/>
    </location>
</feature>
<organism evidence="2 3">
    <name type="scientific">Pseudoalteromonas aliena SW19</name>
    <dbReference type="NCBI Taxonomy" id="1314866"/>
    <lineage>
        <taxon>Bacteria</taxon>
        <taxon>Pseudomonadati</taxon>
        <taxon>Pseudomonadota</taxon>
        <taxon>Gammaproteobacteria</taxon>
        <taxon>Alteromonadales</taxon>
        <taxon>Pseudoalteromonadaceae</taxon>
        <taxon>Pseudoalteromonas</taxon>
    </lineage>
</organism>
<proteinExistence type="predicted"/>
<dbReference type="EMBL" id="AQGU01000029">
    <property type="protein sequence ID" value="MBE0361490.1"/>
    <property type="molecule type" value="Genomic_DNA"/>
</dbReference>
<evidence type="ECO:0000313" key="2">
    <source>
        <dbReference type="EMBL" id="MBE0361490.1"/>
    </source>
</evidence>
<accession>A0ABR9E4F1</accession>
<evidence type="ECO:0000256" key="1">
    <source>
        <dbReference type="SAM" id="MobiDB-lite"/>
    </source>
</evidence>
<feature type="compositionally biased region" description="Basic residues" evidence="1">
    <location>
        <begin position="1"/>
        <end position="13"/>
    </location>
</feature>
<gene>
    <name evidence="2" type="ORF">PALI_b0472</name>
</gene>
<name>A0ABR9E4F1_9GAMM</name>